<organism evidence="1 2">
    <name type="scientific">Henosepilachna vigintioctopunctata</name>
    <dbReference type="NCBI Taxonomy" id="420089"/>
    <lineage>
        <taxon>Eukaryota</taxon>
        <taxon>Metazoa</taxon>
        <taxon>Ecdysozoa</taxon>
        <taxon>Arthropoda</taxon>
        <taxon>Hexapoda</taxon>
        <taxon>Insecta</taxon>
        <taxon>Pterygota</taxon>
        <taxon>Neoptera</taxon>
        <taxon>Endopterygota</taxon>
        <taxon>Coleoptera</taxon>
        <taxon>Polyphaga</taxon>
        <taxon>Cucujiformia</taxon>
        <taxon>Coccinelloidea</taxon>
        <taxon>Coccinellidae</taxon>
        <taxon>Epilachninae</taxon>
        <taxon>Epilachnini</taxon>
        <taxon>Henosepilachna</taxon>
    </lineage>
</organism>
<name>A0AAW1TSY8_9CUCU</name>
<proteinExistence type="predicted"/>
<comment type="caution">
    <text evidence="1">The sequence shown here is derived from an EMBL/GenBank/DDBJ whole genome shotgun (WGS) entry which is preliminary data.</text>
</comment>
<evidence type="ECO:0000313" key="1">
    <source>
        <dbReference type="EMBL" id="KAK9871798.1"/>
    </source>
</evidence>
<evidence type="ECO:0000313" key="2">
    <source>
        <dbReference type="Proteomes" id="UP001431783"/>
    </source>
</evidence>
<accession>A0AAW1TSY8</accession>
<dbReference type="AlphaFoldDB" id="A0AAW1TSY8"/>
<sequence length="155" mass="17564">MAPVTTDQFPPLRLLKNKRRIQDDENPSQTHPSVKKCANCGDQHTANNVECPVYKKIIENKRSLVRKNKSVVPKYIPAPIPTTNVWETRVKSASQRQKVPDQRKITENSDHNNCGLLSFVLFFDVTNAQLDCFFNNVDAVSFLASTFIKSTIIFG</sequence>
<gene>
    <name evidence="1" type="ORF">WA026_014253</name>
</gene>
<dbReference type="EMBL" id="JARQZJ010000007">
    <property type="protein sequence ID" value="KAK9871798.1"/>
    <property type="molecule type" value="Genomic_DNA"/>
</dbReference>
<reference evidence="1 2" key="1">
    <citation type="submission" date="2023-03" db="EMBL/GenBank/DDBJ databases">
        <title>Genome insight into feeding habits of ladybird beetles.</title>
        <authorList>
            <person name="Li H.-S."/>
            <person name="Huang Y.-H."/>
            <person name="Pang H."/>
        </authorList>
    </citation>
    <scope>NUCLEOTIDE SEQUENCE [LARGE SCALE GENOMIC DNA]</scope>
    <source>
        <strain evidence="1">SYSU_2023b</strain>
        <tissue evidence="1">Whole body</tissue>
    </source>
</reference>
<dbReference type="Proteomes" id="UP001431783">
    <property type="component" value="Unassembled WGS sequence"/>
</dbReference>
<protein>
    <submittedName>
        <fullName evidence="1">Uncharacterized protein</fullName>
    </submittedName>
</protein>
<keyword evidence="2" id="KW-1185">Reference proteome</keyword>